<dbReference type="SUPFAM" id="SSF74653">
    <property type="entry name" value="TolA/TonB C-terminal domain"/>
    <property type="match status" value="1"/>
</dbReference>
<keyword evidence="9" id="KW-1185">Reference proteome</keyword>
<keyword evidence="3" id="KW-1133">Transmembrane helix</keyword>
<organism evidence="8 9">
    <name type="scientific">Cupriavidus basilensis</name>
    <dbReference type="NCBI Taxonomy" id="68895"/>
    <lineage>
        <taxon>Bacteria</taxon>
        <taxon>Pseudomonadati</taxon>
        <taxon>Pseudomonadota</taxon>
        <taxon>Betaproteobacteria</taxon>
        <taxon>Burkholderiales</taxon>
        <taxon>Burkholderiaceae</taxon>
        <taxon>Cupriavidus</taxon>
    </lineage>
</organism>
<keyword evidence="2" id="KW-0812">Transmembrane</keyword>
<reference evidence="8 9" key="1">
    <citation type="submission" date="2023-03" db="EMBL/GenBank/DDBJ databases">
        <title>Draft assemblies of triclosan tolerant bacteria isolated from returned activated sludge.</title>
        <authorList>
            <person name="Van Hamelsveld S."/>
        </authorList>
    </citation>
    <scope>NUCLEOTIDE SEQUENCE [LARGE SCALE GENOMIC DNA]</scope>
    <source>
        <strain evidence="8 9">GW210010_S58</strain>
    </source>
</reference>
<keyword evidence="4" id="KW-0472">Membrane</keyword>
<dbReference type="InterPro" id="IPR011990">
    <property type="entry name" value="TPR-like_helical_dom_sf"/>
</dbReference>
<comment type="caution">
    <text evidence="8">The sequence shown here is derived from an EMBL/GenBank/DDBJ whole genome shotgun (WGS) entry which is preliminary data.</text>
</comment>
<comment type="subcellular location">
    <subcellularLocation>
        <location evidence="1">Membrane</location>
        <topology evidence="1">Single-pass membrane protein</topology>
    </subcellularLocation>
</comment>
<dbReference type="PROSITE" id="PS50011">
    <property type="entry name" value="PROTEIN_KINASE_DOM"/>
    <property type="match status" value="1"/>
</dbReference>
<dbReference type="SUPFAM" id="SSF56112">
    <property type="entry name" value="Protein kinase-like (PK-like)"/>
    <property type="match status" value="1"/>
</dbReference>
<evidence type="ECO:0000313" key="8">
    <source>
        <dbReference type="EMBL" id="MDF3833975.1"/>
    </source>
</evidence>
<dbReference type="Gene3D" id="1.10.510.10">
    <property type="entry name" value="Transferase(Phosphotransferase) domain 1"/>
    <property type="match status" value="1"/>
</dbReference>
<feature type="compositionally biased region" description="Basic residues" evidence="5">
    <location>
        <begin position="361"/>
        <end position="371"/>
    </location>
</feature>
<dbReference type="Pfam" id="PF03544">
    <property type="entry name" value="TonB_C"/>
    <property type="match status" value="1"/>
</dbReference>
<protein>
    <submittedName>
        <fullName evidence="8">TonB family protein</fullName>
    </submittedName>
</protein>
<dbReference type="InterPro" id="IPR037682">
    <property type="entry name" value="TonB_C"/>
</dbReference>
<feature type="domain" description="TonB C-terminal" evidence="7">
    <location>
        <begin position="678"/>
        <end position="768"/>
    </location>
</feature>
<evidence type="ECO:0000256" key="5">
    <source>
        <dbReference type="SAM" id="MobiDB-lite"/>
    </source>
</evidence>
<dbReference type="RefSeq" id="WP_276265163.1">
    <property type="nucleotide sequence ID" value="NZ_JARJLM010000234.1"/>
</dbReference>
<sequence length="768" mass="82314">MSARSGGKVWLDRQRNLTLARLIKSGGAGSVYLLAESPAQVAKLYHAHMDLASYRRKIDAMLRLSPELPDQIESGRRYVQIAWPQAPLQDARGRFIGFAMPTLDIQQTAELEEILQERQARAAGLPTGLGAKITLAANLSGVIAALHQQHHYVVDLKPVNLRFYRDSLYIAMLDCDGFSIQGESERFPAQQFTVDYLAPELQGGGLTAAGEEAQDRFALAVVIFQLLNFGIHPFSGRPANAQVPTDLPGRIRGRYYAYGLRAHKAISPNPVSGHAQMPAELRQMFDSAFAGQPGTRPAPAEWARVLCEYALRTSQRLQVCGADPSHQHFAGLACAACARGALIAGAASAAAAATAAQAGARRKAGRGKRGRQAATRQQGLQQVPQPLAQAIQATMGQAQAPVAPSAANTPTRGGAGVGAVIAVSIFIMVGALVLSGRLDSSKSTPVAPDAAEAALPLEWSRDARAERSSSLASGRAEIRGIIEAVAAGRLDTIQFDLLRLKAQVPVSAPGSLMEYKRDQASYRNTLREARMAVARAQGGTLAAEAELEKHYDQHRDLLASDPGASFVAAELGEYHLLHKEPVAARLYFEQAVWGNPGGAVGWDGLGAVALRAQRDKEAVACFAIARWRTTMDDAGALNVFLPRLRLRLMSDQKRWEGANHAAEELAAKLAELPPVANRGASVDPVSQQRHPARYASELEPQAAGVVELEIRLDAAGDPIRIKVATSSGRRALDQAALDAARNWRYSPAVWQGALINDTILVPVIFAAT</sequence>
<evidence type="ECO:0000259" key="6">
    <source>
        <dbReference type="PROSITE" id="PS50011"/>
    </source>
</evidence>
<evidence type="ECO:0000256" key="2">
    <source>
        <dbReference type="ARBA" id="ARBA00022692"/>
    </source>
</evidence>
<evidence type="ECO:0000256" key="3">
    <source>
        <dbReference type="ARBA" id="ARBA00022989"/>
    </source>
</evidence>
<name>A0ABT6AMX3_9BURK</name>
<feature type="region of interest" description="Disordered" evidence="5">
    <location>
        <begin position="361"/>
        <end position="383"/>
    </location>
</feature>
<dbReference type="Proteomes" id="UP001216674">
    <property type="component" value="Unassembled WGS sequence"/>
</dbReference>
<feature type="domain" description="Protein kinase" evidence="6">
    <location>
        <begin position="17"/>
        <end position="311"/>
    </location>
</feature>
<dbReference type="Gene3D" id="3.30.1150.10">
    <property type="match status" value="1"/>
</dbReference>
<dbReference type="EMBL" id="JARJLM010000234">
    <property type="protein sequence ID" value="MDF3833975.1"/>
    <property type="molecule type" value="Genomic_DNA"/>
</dbReference>
<gene>
    <name evidence="8" type="ORF">P3W85_13575</name>
</gene>
<dbReference type="InterPro" id="IPR006260">
    <property type="entry name" value="TonB/TolA_C"/>
</dbReference>
<evidence type="ECO:0000256" key="1">
    <source>
        <dbReference type="ARBA" id="ARBA00004167"/>
    </source>
</evidence>
<dbReference type="InterPro" id="IPR011009">
    <property type="entry name" value="Kinase-like_dom_sf"/>
</dbReference>
<dbReference type="NCBIfam" id="TIGR01352">
    <property type="entry name" value="tonB_Cterm"/>
    <property type="match status" value="1"/>
</dbReference>
<dbReference type="SUPFAM" id="SSF48452">
    <property type="entry name" value="TPR-like"/>
    <property type="match status" value="1"/>
</dbReference>
<evidence type="ECO:0000259" key="7">
    <source>
        <dbReference type="PROSITE" id="PS52015"/>
    </source>
</evidence>
<proteinExistence type="predicted"/>
<dbReference type="PROSITE" id="PS52015">
    <property type="entry name" value="TONB_CTD"/>
    <property type="match status" value="1"/>
</dbReference>
<evidence type="ECO:0000313" key="9">
    <source>
        <dbReference type="Proteomes" id="UP001216674"/>
    </source>
</evidence>
<evidence type="ECO:0000256" key="4">
    <source>
        <dbReference type="ARBA" id="ARBA00023136"/>
    </source>
</evidence>
<accession>A0ABT6AMX3</accession>
<dbReference type="InterPro" id="IPR000719">
    <property type="entry name" value="Prot_kinase_dom"/>
</dbReference>